<dbReference type="Proteomes" id="UP000075374">
    <property type="component" value="Unassembled WGS sequence"/>
</dbReference>
<dbReference type="InterPro" id="IPR005238">
    <property type="entry name" value="ComB-like"/>
</dbReference>
<evidence type="ECO:0000313" key="10">
    <source>
        <dbReference type="Proteomes" id="UP000075374"/>
    </source>
</evidence>
<dbReference type="SUPFAM" id="SSF142823">
    <property type="entry name" value="ComB-like"/>
    <property type="match status" value="1"/>
</dbReference>
<dbReference type="HAMAP" id="MF_00490">
    <property type="entry name" value="ComB"/>
    <property type="match status" value="1"/>
</dbReference>
<evidence type="ECO:0000256" key="2">
    <source>
        <dbReference type="ARBA" id="ARBA00009997"/>
    </source>
</evidence>
<dbReference type="PATRIC" id="fig|1121305.3.peg.770"/>
<dbReference type="GO" id="GO:0000287">
    <property type="term" value="F:magnesium ion binding"/>
    <property type="evidence" value="ECO:0007669"/>
    <property type="project" value="UniProtKB-UniRule"/>
</dbReference>
<comment type="similarity">
    <text evidence="2 8">Belongs to the ComB family.</text>
</comment>
<dbReference type="PANTHER" id="PTHR37311">
    <property type="entry name" value="2-PHOSPHOSULFOLACTATE PHOSPHATASE-RELATED"/>
    <property type="match status" value="1"/>
</dbReference>
<dbReference type="GO" id="GO:0050532">
    <property type="term" value="F:2-phosphosulfolactate phosphatase activity"/>
    <property type="evidence" value="ECO:0007669"/>
    <property type="project" value="UniProtKB-UniRule"/>
</dbReference>
<dbReference type="Pfam" id="PF04029">
    <property type="entry name" value="2-ph_phosp"/>
    <property type="match status" value="1"/>
</dbReference>
<proteinExistence type="inferred from homology"/>
<dbReference type="STRING" id="1121305.CLCOL_07590"/>
<evidence type="ECO:0000256" key="8">
    <source>
        <dbReference type="HAMAP-Rule" id="MF_00490"/>
    </source>
</evidence>
<organism evidence="9 10">
    <name type="scientific">Clostridium colicanis DSM 13634</name>
    <dbReference type="NCBI Taxonomy" id="1121305"/>
    <lineage>
        <taxon>Bacteria</taxon>
        <taxon>Bacillati</taxon>
        <taxon>Bacillota</taxon>
        <taxon>Clostridia</taxon>
        <taxon>Eubacteriales</taxon>
        <taxon>Clostridiaceae</taxon>
        <taxon>Clostridium</taxon>
    </lineage>
</organism>
<dbReference type="FunFam" id="3.90.1560.10:FF:000001">
    <property type="entry name" value="Probable 2-phosphosulfolactate phosphatase"/>
    <property type="match status" value="1"/>
</dbReference>
<dbReference type="GO" id="GO:0050545">
    <property type="term" value="F:sulfopyruvate decarboxylase activity"/>
    <property type="evidence" value="ECO:0007669"/>
    <property type="project" value="TreeGrafter"/>
</dbReference>
<gene>
    <name evidence="8 9" type="primary">comB</name>
    <name evidence="9" type="ORF">CLCOL_07590</name>
</gene>
<dbReference type="InterPro" id="IPR036702">
    <property type="entry name" value="ComB-like_sf"/>
</dbReference>
<reference evidence="9 10" key="1">
    <citation type="submission" date="2016-02" db="EMBL/GenBank/DDBJ databases">
        <title>Genome sequence of Clostridium colicanis DSM 13634.</title>
        <authorList>
            <person name="Poehlein A."/>
            <person name="Daniel R."/>
        </authorList>
    </citation>
    <scope>NUCLEOTIDE SEQUENCE [LARGE SCALE GENOMIC DNA]</scope>
    <source>
        <strain evidence="9 10">DSM 13634</strain>
    </source>
</reference>
<evidence type="ECO:0000256" key="3">
    <source>
        <dbReference type="ARBA" id="ARBA00012953"/>
    </source>
</evidence>
<comment type="catalytic activity">
    <reaction evidence="7 8">
        <text>(2R)-O-phospho-3-sulfolactate + H2O = (2R)-3-sulfolactate + phosphate</text>
        <dbReference type="Rhea" id="RHEA:23416"/>
        <dbReference type="ChEBI" id="CHEBI:15377"/>
        <dbReference type="ChEBI" id="CHEBI:15597"/>
        <dbReference type="ChEBI" id="CHEBI:43474"/>
        <dbReference type="ChEBI" id="CHEBI:58738"/>
        <dbReference type="EC" id="3.1.3.71"/>
    </reaction>
</comment>
<dbReference type="EMBL" id="LTBB01000003">
    <property type="protein sequence ID" value="KYH29528.1"/>
    <property type="molecule type" value="Genomic_DNA"/>
</dbReference>
<accession>A0A151APG7</accession>
<keyword evidence="5 8" id="KW-0378">Hydrolase</keyword>
<keyword evidence="6 8" id="KW-0460">Magnesium</keyword>
<keyword evidence="10" id="KW-1185">Reference proteome</keyword>
<evidence type="ECO:0000256" key="5">
    <source>
        <dbReference type="ARBA" id="ARBA00022801"/>
    </source>
</evidence>
<evidence type="ECO:0000313" key="9">
    <source>
        <dbReference type="EMBL" id="KYH29528.1"/>
    </source>
</evidence>
<evidence type="ECO:0000256" key="7">
    <source>
        <dbReference type="ARBA" id="ARBA00033711"/>
    </source>
</evidence>
<evidence type="ECO:0000256" key="4">
    <source>
        <dbReference type="ARBA" id="ARBA00021948"/>
    </source>
</evidence>
<evidence type="ECO:0000256" key="6">
    <source>
        <dbReference type="ARBA" id="ARBA00022842"/>
    </source>
</evidence>
<dbReference type="AlphaFoldDB" id="A0A151APG7"/>
<comment type="caution">
    <text evidence="9">The sequence shown here is derived from an EMBL/GenBank/DDBJ whole genome shotgun (WGS) entry which is preliminary data.</text>
</comment>
<dbReference type="Gene3D" id="3.90.1560.10">
    <property type="entry name" value="ComB-like"/>
    <property type="match status" value="1"/>
</dbReference>
<name>A0A151APG7_9CLOT</name>
<protein>
    <recommendedName>
        <fullName evidence="4 8">Probable 2-phosphosulfolactate phosphatase</fullName>
        <ecNumber evidence="3 8">3.1.3.71</ecNumber>
    </recommendedName>
</protein>
<dbReference type="NCBIfam" id="NF002055">
    <property type="entry name" value="PRK00886.1-4"/>
    <property type="match status" value="1"/>
</dbReference>
<evidence type="ECO:0000256" key="1">
    <source>
        <dbReference type="ARBA" id="ARBA00001946"/>
    </source>
</evidence>
<dbReference type="EC" id="3.1.3.71" evidence="3 8"/>
<dbReference type="PANTHER" id="PTHR37311:SF1">
    <property type="entry name" value="2-PHOSPHOSULFOLACTATE PHOSPHATASE-RELATED"/>
    <property type="match status" value="1"/>
</dbReference>
<comment type="cofactor">
    <cofactor evidence="1 8">
        <name>Mg(2+)</name>
        <dbReference type="ChEBI" id="CHEBI:18420"/>
    </cofactor>
</comment>
<dbReference type="RefSeq" id="WP_061857678.1">
    <property type="nucleotide sequence ID" value="NZ_LTBB01000003.1"/>
</dbReference>
<sequence>MKVDIIISANDIKKEKIKDKTVIIIDILRATSVIITALNNGCNEVIPVVNVEDAKNLVKNNRDKYILGGERNAVKIDGFDFSNSPLEYTEDIVKNKTLVMTTTNGTKAIHGSLGAKIILIGAFINAKAVAQKAIELNNDLVIVNAGTRGEFSMDDFICSGYIIECILKNAYAELSDIAATAHYIYTQNTNILDFLSKAKHYKVLMNLGLEEDIKYCCKTDIIDIVPSCKFTSHQVKIEKK</sequence>